<feature type="transmembrane region" description="Helical" evidence="1">
    <location>
        <begin position="381"/>
        <end position="400"/>
    </location>
</feature>
<sequence length="712" mass="82928">MILSILLLSVFFIVPYLFGYFLIKIKYIDLSILKSEILLFPFLGISIIISFLQNTGLFFGSKVSSIILLLLFIILILFYFKKDDLVIIKSFFSNYLILVLFCIVSAFITLYPSIYAGFPTSFASINNDLIFYLSIPEWLKNKSYFDSMNIDNYHPFFSIAELHFSRFSRVGADYFNTLFMNWLNIDSIFTFNVISSFFCILIIVSIFYTSKFLFKLNNFITYSFTALATFNTVLFWMLTTQYMPQLGGNAFFILSLGLIYKTLNEKKVKLIIPTSISCSALVSIYSEYLIYFVIPVVFFLIIKIISEYKKAKEYLKISIYIFLGTIIVNPISFYLAIKYNLFVFKSTQNAVGIVNYIPFFNQPLIIMGIKFLNDYQESHILFKIISIIIVCVMIFGIFKLEKRLNKLVLPLLAFIFLMLIYLKFINKFPYGYYKTLMFGQLFFIMTFCNGLYYIFKITKRKILYISIFVCVLCSINIYKIIGLEEQIIKEGTLITKDYLQIEEIKNLIPKNEIISVSNFNIDDQHVISYFLRDRNLIFNNASYYFPSYNKPEKKVNFILSDSSNKASDILKLYGEIIWNNNKFVLYKNISGLINIDLQSWNGPENWNGVPTRWTKANSKLIVESNITDGKLVFDAYLPPGIEKRTMGIYCNNEFVEDIEISNNQHNYITSNLRLDIEKKNEIEIFVKEGTVNVGKDTRDLGIALQNIFLNPK</sequence>
<comment type="caution">
    <text evidence="2">The sequence shown here is derived from an EMBL/GenBank/DDBJ whole genome shotgun (WGS) entry which is preliminary data.</text>
</comment>
<feature type="transmembrane region" description="Helical" evidence="1">
    <location>
        <begin position="6"/>
        <end position="23"/>
    </location>
</feature>
<feature type="transmembrane region" description="Helical" evidence="1">
    <location>
        <begin position="407"/>
        <end position="425"/>
    </location>
</feature>
<feature type="transmembrane region" description="Helical" evidence="1">
    <location>
        <begin position="92"/>
        <end position="114"/>
    </location>
</feature>
<protein>
    <recommendedName>
        <fullName evidence="4">Glycosyltransferase RgtA/B/C/D-like domain-containing protein</fullName>
    </recommendedName>
</protein>
<evidence type="ECO:0000313" key="2">
    <source>
        <dbReference type="EMBL" id="TVY09780.1"/>
    </source>
</evidence>
<dbReference type="RefSeq" id="WP_144846960.1">
    <property type="nucleotide sequence ID" value="NZ_VNJI01000012.1"/>
</dbReference>
<evidence type="ECO:0000313" key="3">
    <source>
        <dbReference type="Proteomes" id="UP000317036"/>
    </source>
</evidence>
<feature type="transmembrane region" description="Helical" evidence="1">
    <location>
        <begin position="35"/>
        <end position="53"/>
    </location>
</feature>
<dbReference type="AlphaFoldDB" id="A0A559KCC5"/>
<reference evidence="2 3" key="1">
    <citation type="submission" date="2019-07" db="EMBL/GenBank/DDBJ databases">
        <authorList>
            <person name="Kim J."/>
        </authorList>
    </citation>
    <scope>NUCLEOTIDE SEQUENCE [LARGE SCALE GENOMIC DNA]</scope>
    <source>
        <strain evidence="2 3">JC52</strain>
    </source>
</reference>
<feature type="transmembrane region" description="Helical" evidence="1">
    <location>
        <begin position="219"/>
        <end position="239"/>
    </location>
</feature>
<keyword evidence="1" id="KW-0472">Membrane</keyword>
<feature type="transmembrane region" description="Helical" evidence="1">
    <location>
        <begin position="317"/>
        <end position="337"/>
    </location>
</feature>
<feature type="transmembrane region" description="Helical" evidence="1">
    <location>
        <begin position="462"/>
        <end position="481"/>
    </location>
</feature>
<keyword evidence="1" id="KW-1133">Transmembrane helix</keyword>
<name>A0A559KCC5_9BACL</name>
<organism evidence="2 3">
    <name type="scientific">Paenibacillus cremeus</name>
    <dbReference type="NCBI Taxonomy" id="2163881"/>
    <lineage>
        <taxon>Bacteria</taxon>
        <taxon>Bacillati</taxon>
        <taxon>Bacillota</taxon>
        <taxon>Bacilli</taxon>
        <taxon>Bacillales</taxon>
        <taxon>Paenibacillaceae</taxon>
        <taxon>Paenibacillus</taxon>
    </lineage>
</organism>
<proteinExistence type="predicted"/>
<feature type="transmembrane region" description="Helical" evidence="1">
    <location>
        <begin position="59"/>
        <end position="80"/>
    </location>
</feature>
<evidence type="ECO:0000256" key="1">
    <source>
        <dbReference type="SAM" id="Phobius"/>
    </source>
</evidence>
<keyword evidence="3" id="KW-1185">Reference proteome</keyword>
<dbReference type="EMBL" id="VNJI01000012">
    <property type="protein sequence ID" value="TVY09780.1"/>
    <property type="molecule type" value="Genomic_DNA"/>
</dbReference>
<evidence type="ECO:0008006" key="4">
    <source>
        <dbReference type="Google" id="ProtNLM"/>
    </source>
</evidence>
<feature type="transmembrane region" description="Helical" evidence="1">
    <location>
        <begin position="245"/>
        <end position="263"/>
    </location>
</feature>
<dbReference type="Proteomes" id="UP000317036">
    <property type="component" value="Unassembled WGS sequence"/>
</dbReference>
<feature type="transmembrane region" description="Helical" evidence="1">
    <location>
        <begin position="349"/>
        <end position="369"/>
    </location>
</feature>
<accession>A0A559KCC5</accession>
<dbReference type="OrthoDB" id="2676872at2"/>
<keyword evidence="1" id="KW-0812">Transmembrane</keyword>
<gene>
    <name evidence="2" type="ORF">FPZ49_12195</name>
</gene>
<feature type="transmembrane region" description="Helical" evidence="1">
    <location>
        <begin position="437"/>
        <end position="455"/>
    </location>
</feature>
<feature type="transmembrane region" description="Helical" evidence="1">
    <location>
        <begin position="284"/>
        <end position="305"/>
    </location>
</feature>
<feature type="transmembrane region" description="Helical" evidence="1">
    <location>
        <begin position="188"/>
        <end position="207"/>
    </location>
</feature>